<dbReference type="InterPro" id="IPR011701">
    <property type="entry name" value="MFS"/>
</dbReference>
<dbReference type="CDD" id="cd17503">
    <property type="entry name" value="MFS_LmrB_MDR_like"/>
    <property type="match status" value="1"/>
</dbReference>
<dbReference type="EMBL" id="AP022560">
    <property type="protein sequence ID" value="BBX03016.1"/>
    <property type="molecule type" value="Genomic_DNA"/>
</dbReference>
<feature type="transmembrane region" description="Helical" evidence="8">
    <location>
        <begin position="500"/>
        <end position="522"/>
    </location>
</feature>
<evidence type="ECO:0000256" key="1">
    <source>
        <dbReference type="ARBA" id="ARBA00004651"/>
    </source>
</evidence>
<dbReference type="PANTHER" id="PTHR42718:SF46">
    <property type="entry name" value="BLR6921 PROTEIN"/>
    <property type="match status" value="1"/>
</dbReference>
<keyword evidence="6 8" id="KW-0472">Membrane</keyword>
<evidence type="ECO:0000256" key="2">
    <source>
        <dbReference type="ARBA" id="ARBA00022448"/>
    </source>
</evidence>
<feature type="domain" description="Major facilitator superfamily (MFS) profile" evidence="9">
    <location>
        <begin position="38"/>
        <end position="527"/>
    </location>
</feature>
<dbReference type="PANTHER" id="PTHR42718">
    <property type="entry name" value="MAJOR FACILITATOR SUPERFAMILY MULTIDRUG TRANSPORTER MFSC"/>
    <property type="match status" value="1"/>
</dbReference>
<dbReference type="SUPFAM" id="SSF103473">
    <property type="entry name" value="MFS general substrate transporter"/>
    <property type="match status" value="1"/>
</dbReference>
<dbReference type="Gene3D" id="1.20.1250.20">
    <property type="entry name" value="MFS general substrate transporter like domains"/>
    <property type="match status" value="1"/>
</dbReference>
<dbReference type="InterPro" id="IPR020846">
    <property type="entry name" value="MFS_dom"/>
</dbReference>
<evidence type="ECO:0000313" key="11">
    <source>
        <dbReference type="Proteomes" id="UP000466681"/>
    </source>
</evidence>
<dbReference type="InterPro" id="IPR004638">
    <property type="entry name" value="EmrB-like"/>
</dbReference>
<gene>
    <name evidence="10" type="primary">emrB</name>
    <name evidence="10" type="ORF">MMOR_39520</name>
</gene>
<keyword evidence="3" id="KW-1003">Cell membrane</keyword>
<name>A0AAD1M805_9MYCO</name>
<dbReference type="AlphaFoldDB" id="A0AAD1M805"/>
<feature type="transmembrane region" description="Helical" evidence="8">
    <location>
        <begin position="162"/>
        <end position="186"/>
    </location>
</feature>
<dbReference type="Proteomes" id="UP000466681">
    <property type="component" value="Chromosome"/>
</dbReference>
<dbReference type="InterPro" id="IPR036259">
    <property type="entry name" value="MFS_trans_sf"/>
</dbReference>
<feature type="transmembrane region" description="Helical" evidence="8">
    <location>
        <begin position="359"/>
        <end position="379"/>
    </location>
</feature>
<evidence type="ECO:0000256" key="8">
    <source>
        <dbReference type="SAM" id="Phobius"/>
    </source>
</evidence>
<feature type="transmembrane region" description="Helical" evidence="8">
    <location>
        <begin position="255"/>
        <end position="275"/>
    </location>
</feature>
<proteinExistence type="predicted"/>
<evidence type="ECO:0000256" key="7">
    <source>
        <dbReference type="SAM" id="MobiDB-lite"/>
    </source>
</evidence>
<feature type="transmembrane region" description="Helical" evidence="8">
    <location>
        <begin position="71"/>
        <end position="92"/>
    </location>
</feature>
<evidence type="ECO:0000256" key="4">
    <source>
        <dbReference type="ARBA" id="ARBA00022692"/>
    </source>
</evidence>
<sequence length="566" mass="59690">MARGDAVDPESPNSTTRCESTRAEPDYPDRLDARLLRIGSVCLIVSAMASLDTTIVAVAQRTFVVEFHSTQAVVAWTMAAYILGLATVTPMTGWAADRFGTKRLFIGSVLAFTLGSLLCAIAPNILLLIIFRAVQGVGGGTLTPLMLTIVTRAAGPRRLGRLLGLAAIPMVLAPICGPILGGWIIRTYGWEWIFLINVPVGLIAVALAAFFFPRDEPTPSETFDFIGVLLLTPGVATVLLGLSELPGRGTVADRHVLIPMVVGLVLIAAFVWHACYRAEHPLLDFSLLRSRTVGMANLAMLIFVIGGAGASLVLPSYFQQFLHHTPMQAGIHMIPLGLGAMLTMPLAGIFMDKFGSGRIVLIGICLAATGMSTLAYGVIRQVDYAPTLLVALVITGMGTGCTMLPLPGSAVQTLAQNQIARGSTLVSVNQLMASSISASLMSVILTNQFNRSENISAATKMTVLEQQAAEGGVPIDPSVIPQPALTPDFVSNVQDDLSHAYAVVFVVAAVLLTLTFIPAAFLPRKPAALPANKSTATPGQSPTMRILTGQADPDGGRSTPATTLEE</sequence>
<feature type="transmembrane region" description="Helical" evidence="8">
    <location>
        <begin position="330"/>
        <end position="350"/>
    </location>
</feature>
<feature type="region of interest" description="Disordered" evidence="7">
    <location>
        <begin position="1"/>
        <end position="25"/>
    </location>
</feature>
<organism evidence="10 11">
    <name type="scientific">Mycolicibacterium moriokaense</name>
    <dbReference type="NCBI Taxonomy" id="39691"/>
    <lineage>
        <taxon>Bacteria</taxon>
        <taxon>Bacillati</taxon>
        <taxon>Actinomycetota</taxon>
        <taxon>Actinomycetes</taxon>
        <taxon>Mycobacteriales</taxon>
        <taxon>Mycobacteriaceae</taxon>
        <taxon>Mycolicibacterium</taxon>
    </lineage>
</organism>
<accession>A0AAD1M805</accession>
<evidence type="ECO:0000313" key="10">
    <source>
        <dbReference type="EMBL" id="BBX03016.1"/>
    </source>
</evidence>
<dbReference type="PROSITE" id="PS50850">
    <property type="entry name" value="MFS"/>
    <property type="match status" value="1"/>
</dbReference>
<dbReference type="KEGG" id="mmor:MMOR_39520"/>
<evidence type="ECO:0000256" key="3">
    <source>
        <dbReference type="ARBA" id="ARBA00022475"/>
    </source>
</evidence>
<feature type="compositionally biased region" description="Polar residues" evidence="7">
    <location>
        <begin position="532"/>
        <end position="543"/>
    </location>
</feature>
<keyword evidence="2" id="KW-0813">Transport</keyword>
<feature type="transmembrane region" description="Helical" evidence="8">
    <location>
        <begin position="192"/>
        <end position="213"/>
    </location>
</feature>
<dbReference type="Pfam" id="PF07690">
    <property type="entry name" value="MFS_1"/>
    <property type="match status" value="1"/>
</dbReference>
<evidence type="ECO:0000256" key="5">
    <source>
        <dbReference type="ARBA" id="ARBA00022989"/>
    </source>
</evidence>
<keyword evidence="5 8" id="KW-1133">Transmembrane helix</keyword>
<feature type="region of interest" description="Disordered" evidence="7">
    <location>
        <begin position="529"/>
        <end position="566"/>
    </location>
</feature>
<dbReference type="NCBIfam" id="TIGR00711">
    <property type="entry name" value="efflux_EmrB"/>
    <property type="match status" value="1"/>
</dbReference>
<feature type="transmembrane region" description="Helical" evidence="8">
    <location>
        <begin position="296"/>
        <end position="318"/>
    </location>
</feature>
<keyword evidence="11" id="KW-1185">Reference proteome</keyword>
<dbReference type="Gene3D" id="1.20.1720.10">
    <property type="entry name" value="Multidrug resistance protein D"/>
    <property type="match status" value="1"/>
</dbReference>
<comment type="subcellular location">
    <subcellularLocation>
        <location evidence="1">Cell membrane</location>
        <topology evidence="1">Multi-pass membrane protein</topology>
    </subcellularLocation>
</comment>
<evidence type="ECO:0000256" key="6">
    <source>
        <dbReference type="ARBA" id="ARBA00023136"/>
    </source>
</evidence>
<reference evidence="10 11" key="1">
    <citation type="journal article" date="2019" name="Emerg. Microbes Infect.">
        <title>Comprehensive subspecies identification of 175 nontuberculous mycobacteria species based on 7547 genomic profiles.</title>
        <authorList>
            <person name="Matsumoto Y."/>
            <person name="Kinjo T."/>
            <person name="Motooka D."/>
            <person name="Nabeya D."/>
            <person name="Jung N."/>
            <person name="Uechi K."/>
            <person name="Horii T."/>
            <person name="Iida T."/>
            <person name="Fujita J."/>
            <person name="Nakamura S."/>
        </authorList>
    </citation>
    <scope>NUCLEOTIDE SEQUENCE [LARGE SCALE GENOMIC DNA]</scope>
    <source>
        <strain evidence="10 11">JCM 6375</strain>
    </source>
</reference>
<dbReference type="GO" id="GO:0005886">
    <property type="term" value="C:plasma membrane"/>
    <property type="evidence" value="ECO:0007669"/>
    <property type="project" value="UniProtKB-SubCell"/>
</dbReference>
<feature type="transmembrane region" description="Helical" evidence="8">
    <location>
        <begin position="385"/>
        <end position="404"/>
    </location>
</feature>
<feature type="transmembrane region" description="Helical" evidence="8">
    <location>
        <begin position="104"/>
        <end position="123"/>
    </location>
</feature>
<keyword evidence="4 8" id="KW-0812">Transmembrane</keyword>
<dbReference type="RefSeq" id="WP_083149755.1">
    <property type="nucleotide sequence ID" value="NZ_AP022560.1"/>
</dbReference>
<feature type="transmembrane region" description="Helical" evidence="8">
    <location>
        <begin position="225"/>
        <end position="243"/>
    </location>
</feature>
<evidence type="ECO:0000259" key="9">
    <source>
        <dbReference type="PROSITE" id="PS50850"/>
    </source>
</evidence>
<protein>
    <submittedName>
        <fullName evidence="10">Multidrug resistance protein B</fullName>
    </submittedName>
</protein>
<feature type="transmembrane region" description="Helical" evidence="8">
    <location>
        <begin position="35"/>
        <end position="59"/>
    </location>
</feature>
<dbReference type="GO" id="GO:0022857">
    <property type="term" value="F:transmembrane transporter activity"/>
    <property type="evidence" value="ECO:0007669"/>
    <property type="project" value="InterPro"/>
</dbReference>